<proteinExistence type="predicted"/>
<feature type="non-terminal residue" evidence="1">
    <location>
        <position position="94"/>
    </location>
</feature>
<reference evidence="1 2" key="1">
    <citation type="journal article" date="2023" name="Sci. Data">
        <title>Genome assembly of the Korean intertidal mud-creeper Batillaria attramentaria.</title>
        <authorList>
            <person name="Patra A.K."/>
            <person name="Ho P.T."/>
            <person name="Jun S."/>
            <person name="Lee S.J."/>
            <person name="Kim Y."/>
            <person name="Won Y.J."/>
        </authorList>
    </citation>
    <scope>NUCLEOTIDE SEQUENCE [LARGE SCALE GENOMIC DNA]</scope>
    <source>
        <strain evidence="1">Wonlab-2016</strain>
    </source>
</reference>
<evidence type="ECO:0000313" key="2">
    <source>
        <dbReference type="Proteomes" id="UP001519460"/>
    </source>
</evidence>
<protein>
    <submittedName>
        <fullName evidence="1">Uncharacterized protein</fullName>
    </submittedName>
</protein>
<dbReference type="AlphaFoldDB" id="A0ABD0J8V0"/>
<keyword evidence="2" id="KW-1185">Reference proteome</keyword>
<comment type="caution">
    <text evidence="1">The sequence shown here is derived from an EMBL/GenBank/DDBJ whole genome shotgun (WGS) entry which is preliminary data.</text>
</comment>
<name>A0ABD0J8V0_9CAEN</name>
<dbReference type="Proteomes" id="UP001519460">
    <property type="component" value="Unassembled WGS sequence"/>
</dbReference>
<dbReference type="EMBL" id="JACVVK020000556">
    <property type="protein sequence ID" value="KAK7466533.1"/>
    <property type="molecule type" value="Genomic_DNA"/>
</dbReference>
<gene>
    <name evidence="1" type="ORF">BaRGS_00037355</name>
</gene>
<organism evidence="1 2">
    <name type="scientific">Batillaria attramentaria</name>
    <dbReference type="NCBI Taxonomy" id="370345"/>
    <lineage>
        <taxon>Eukaryota</taxon>
        <taxon>Metazoa</taxon>
        <taxon>Spiralia</taxon>
        <taxon>Lophotrochozoa</taxon>
        <taxon>Mollusca</taxon>
        <taxon>Gastropoda</taxon>
        <taxon>Caenogastropoda</taxon>
        <taxon>Sorbeoconcha</taxon>
        <taxon>Cerithioidea</taxon>
        <taxon>Batillariidae</taxon>
        <taxon>Batillaria</taxon>
    </lineage>
</organism>
<accession>A0ABD0J8V0</accession>
<sequence>MNTGGVKNQSCALVSENERQGKLTHEHYAQVITARKPSIVKPPSDSKVITAMFPSTTIGSRGGGLPTTPVSVSLPLYLHIQRTTKDVQLLVIRC</sequence>
<evidence type="ECO:0000313" key="1">
    <source>
        <dbReference type="EMBL" id="KAK7466533.1"/>
    </source>
</evidence>